<proteinExistence type="predicted"/>
<name>A0A1W6D8C5_9BETA</name>
<organism evidence="1">
    <name type="scientific">Human betaherpesvirus 6</name>
    <dbReference type="NCBI Taxonomy" id="10368"/>
    <lineage>
        <taxon>Viruses</taxon>
        <taxon>Duplodnaviria</taxon>
        <taxon>Heunggongvirae</taxon>
        <taxon>Peploviricota</taxon>
        <taxon>Herviviricetes</taxon>
        <taxon>Herpesvirales</taxon>
        <taxon>Orthoherpesviridae</taxon>
        <taxon>Betaherpesvirinae</taxon>
        <taxon>Roseolovirus</taxon>
    </lineage>
</organism>
<dbReference type="EMBL" id="KY274489">
    <property type="protein sequence ID" value="ARJ99104.1"/>
    <property type="molecule type" value="Genomic_DNA"/>
</dbReference>
<protein>
    <submittedName>
        <fullName evidence="1">Uncharacterized protein</fullName>
    </submittedName>
</protein>
<reference evidence="1" key="1">
    <citation type="journal article" date="2018" name="BMC Genomics">
        <title>Comparative genomic, transcriptomic, and proteomic reannotation of human herpesvirus 6.</title>
        <authorList>
            <person name="Greninger A.L."/>
            <person name="Knudsen G.M."/>
            <person name="Roychoudhury P."/>
            <person name="Hanson D.J."/>
            <person name="Sedlak R.H."/>
            <person name="Xie H."/>
            <person name="Guan J."/>
            <person name="Nguyen T."/>
            <person name="Peddu V."/>
            <person name="Boeckh M."/>
            <person name="Huang M.L."/>
            <person name="Cook L."/>
            <person name="Depledge D.P."/>
            <person name="Zerr D.M."/>
            <person name="Koelle D.M."/>
            <person name="Gantt S."/>
            <person name="Yoshikawa T."/>
            <person name="Caserta M."/>
            <person name="Hill J.A."/>
            <person name="Jerome K.R."/>
        </authorList>
    </citation>
    <scope>NUCLEOTIDE SEQUENCE</scope>
    <source>
        <strain evidence="1">Japan-a4</strain>
    </source>
</reference>
<accession>A0A1W6D8C5</accession>
<sequence length="49" mass="5458">MTPQLVQKLKYQKSNFGADLNSISTKILQLDSSPLTTMINFTTPDSDLI</sequence>
<evidence type="ECO:0000313" key="1">
    <source>
        <dbReference type="EMBL" id="ARJ99104.1"/>
    </source>
</evidence>